<dbReference type="Proteomes" id="UP000807306">
    <property type="component" value="Unassembled WGS sequence"/>
</dbReference>
<evidence type="ECO:0000256" key="1">
    <source>
        <dbReference type="SAM" id="MobiDB-lite"/>
    </source>
</evidence>
<evidence type="ECO:0000313" key="4">
    <source>
        <dbReference type="Proteomes" id="UP000807306"/>
    </source>
</evidence>
<protein>
    <submittedName>
        <fullName evidence="3">Uncharacterized protein</fullName>
    </submittedName>
</protein>
<sequence length="238" mass="23142">MQFKTFVFFATLVAVAVQALPQDASPTTSFFNNATTTATNVTSATAVPASSVSATLSSSNLPAPTCIVVVNPGGSNSTILASTSSPTITSIIVTNPSGTATPVPSSSILITGSVTTFAGRQEPSSSLATDSSNATITSTFVQPTLSSGNSSQSTIFVTVSTVSGTATTIYPSSIGTATASIPLCGTTSSTGSGSHPSPTSSTGSGDGGSSTTPNGALGMSPATPAFAAMVAVLGAFFA</sequence>
<feature type="signal peptide" evidence="2">
    <location>
        <begin position="1"/>
        <end position="19"/>
    </location>
</feature>
<dbReference type="EMBL" id="MU157843">
    <property type="protein sequence ID" value="KAF9529898.1"/>
    <property type="molecule type" value="Genomic_DNA"/>
</dbReference>
<evidence type="ECO:0000313" key="3">
    <source>
        <dbReference type="EMBL" id="KAF9529898.1"/>
    </source>
</evidence>
<accession>A0A9P6EHS0</accession>
<proteinExistence type="predicted"/>
<keyword evidence="2" id="KW-0732">Signal</keyword>
<comment type="caution">
    <text evidence="3">The sequence shown here is derived from an EMBL/GenBank/DDBJ whole genome shotgun (WGS) entry which is preliminary data.</text>
</comment>
<dbReference type="AlphaFoldDB" id="A0A9P6EHS0"/>
<gene>
    <name evidence="3" type="ORF">CPB83DRAFT_241441</name>
</gene>
<feature type="compositionally biased region" description="Low complexity" evidence="1">
    <location>
        <begin position="187"/>
        <end position="213"/>
    </location>
</feature>
<keyword evidence="4" id="KW-1185">Reference proteome</keyword>
<evidence type="ECO:0000256" key="2">
    <source>
        <dbReference type="SAM" id="SignalP"/>
    </source>
</evidence>
<feature type="chain" id="PRO_5040381458" evidence="2">
    <location>
        <begin position="20"/>
        <end position="238"/>
    </location>
</feature>
<name>A0A9P6EHS0_9AGAR</name>
<organism evidence="3 4">
    <name type="scientific">Crepidotus variabilis</name>
    <dbReference type="NCBI Taxonomy" id="179855"/>
    <lineage>
        <taxon>Eukaryota</taxon>
        <taxon>Fungi</taxon>
        <taxon>Dikarya</taxon>
        <taxon>Basidiomycota</taxon>
        <taxon>Agaricomycotina</taxon>
        <taxon>Agaricomycetes</taxon>
        <taxon>Agaricomycetidae</taxon>
        <taxon>Agaricales</taxon>
        <taxon>Agaricineae</taxon>
        <taxon>Crepidotaceae</taxon>
        <taxon>Crepidotus</taxon>
    </lineage>
</organism>
<feature type="region of interest" description="Disordered" evidence="1">
    <location>
        <begin position="187"/>
        <end position="216"/>
    </location>
</feature>
<reference evidence="3" key="1">
    <citation type="submission" date="2020-11" db="EMBL/GenBank/DDBJ databases">
        <authorList>
            <consortium name="DOE Joint Genome Institute"/>
            <person name="Ahrendt S."/>
            <person name="Riley R."/>
            <person name="Andreopoulos W."/>
            <person name="Labutti K."/>
            <person name="Pangilinan J."/>
            <person name="Ruiz-Duenas F.J."/>
            <person name="Barrasa J.M."/>
            <person name="Sanchez-Garcia M."/>
            <person name="Camarero S."/>
            <person name="Miyauchi S."/>
            <person name="Serrano A."/>
            <person name="Linde D."/>
            <person name="Babiker R."/>
            <person name="Drula E."/>
            <person name="Ayuso-Fernandez I."/>
            <person name="Pacheco R."/>
            <person name="Padilla G."/>
            <person name="Ferreira P."/>
            <person name="Barriuso J."/>
            <person name="Kellner H."/>
            <person name="Castanera R."/>
            <person name="Alfaro M."/>
            <person name="Ramirez L."/>
            <person name="Pisabarro A.G."/>
            <person name="Kuo A."/>
            <person name="Tritt A."/>
            <person name="Lipzen A."/>
            <person name="He G."/>
            <person name="Yan M."/>
            <person name="Ng V."/>
            <person name="Cullen D."/>
            <person name="Martin F."/>
            <person name="Rosso M.-N."/>
            <person name="Henrissat B."/>
            <person name="Hibbett D."/>
            <person name="Martinez A.T."/>
            <person name="Grigoriev I.V."/>
        </authorList>
    </citation>
    <scope>NUCLEOTIDE SEQUENCE</scope>
    <source>
        <strain evidence="3">CBS 506.95</strain>
    </source>
</reference>